<dbReference type="Proteomes" id="UP000286678">
    <property type="component" value="Unassembled WGS sequence"/>
</dbReference>
<dbReference type="PANTHER" id="PTHR30606">
    <property type="entry name" value="LIPID A BIOSYNTHESIS LAUROYL ACYLTRANSFERASE"/>
    <property type="match status" value="1"/>
</dbReference>
<keyword evidence="2" id="KW-1003">Cell membrane</keyword>
<keyword evidence="5 7" id="KW-0472">Membrane</keyword>
<organism evidence="8 9">
    <name type="scientific">Pseudidiomarina aquimaris</name>
    <dbReference type="NCBI Taxonomy" id="641841"/>
    <lineage>
        <taxon>Bacteria</taxon>
        <taxon>Pseudomonadati</taxon>
        <taxon>Pseudomonadota</taxon>
        <taxon>Gammaproteobacteria</taxon>
        <taxon>Alteromonadales</taxon>
        <taxon>Idiomarinaceae</taxon>
        <taxon>Pseudidiomarina</taxon>
    </lineage>
</organism>
<dbReference type="GO" id="GO:0016746">
    <property type="term" value="F:acyltransferase activity"/>
    <property type="evidence" value="ECO:0007669"/>
    <property type="project" value="UniProtKB-KW"/>
</dbReference>
<name>A0A432XHA8_9GAMM</name>
<evidence type="ECO:0000256" key="3">
    <source>
        <dbReference type="ARBA" id="ARBA00022519"/>
    </source>
</evidence>
<reference evidence="9" key="1">
    <citation type="journal article" date="2018" name="Front. Microbiol.">
        <title>Genome-Based Analysis Reveals the Taxonomy and Diversity of the Family Idiomarinaceae.</title>
        <authorList>
            <person name="Liu Y."/>
            <person name="Lai Q."/>
            <person name="Shao Z."/>
        </authorList>
    </citation>
    <scope>NUCLEOTIDE SEQUENCE [LARGE SCALE GENOMIC DNA]</scope>
    <source>
        <strain evidence="9">SW15</strain>
    </source>
</reference>
<dbReference type="PIRSF" id="PIRSF028561">
    <property type="entry name" value="Ac_Trasf"/>
    <property type="match status" value="1"/>
</dbReference>
<dbReference type="GO" id="GO:0009247">
    <property type="term" value="P:glycolipid biosynthetic process"/>
    <property type="evidence" value="ECO:0007669"/>
    <property type="project" value="UniProtKB-ARBA"/>
</dbReference>
<proteinExistence type="predicted"/>
<dbReference type="PANTHER" id="PTHR30606:SF9">
    <property type="entry name" value="LIPID A BIOSYNTHESIS LAUROYLTRANSFERASE"/>
    <property type="match status" value="1"/>
</dbReference>
<feature type="transmembrane region" description="Helical" evidence="7">
    <location>
        <begin position="29"/>
        <end position="49"/>
    </location>
</feature>
<evidence type="ECO:0000313" key="8">
    <source>
        <dbReference type="EMBL" id="RUO48105.1"/>
    </source>
</evidence>
<comment type="caution">
    <text evidence="8">The sequence shown here is derived from an EMBL/GenBank/DDBJ whole genome shotgun (WGS) entry which is preliminary data.</text>
</comment>
<sequence length="324" mass="36870">MKHWAATEERGSYLGILIVLRAYKYGGHVLMRLVLAPVIFYFFLTGGNARRASLDYLRRLHNFSGDASPFASVPTWRDSLRHFWQFGLASLEKTDAWIGRIRKQHVQNCGNTHFRDLEQRPEGGVLIGSHLGNLEVARAIASSSYSKRMNVLVFTEHAQAFNRALRELNPNVTVDVIQVTNIDMGLAIMLRERVDQGEFVVIVGDRTSVTDPSQSVHHHFLGKPAQFAIGPWVLASILECPVYFLFCLRNSTGAGYDLHLDFVTAQLQLPRRSRQQHIDAILSQYIAKLETLCRHYPYQWFNFFDFWQQQETAATTEGSVGNAD</sequence>
<dbReference type="CDD" id="cd07984">
    <property type="entry name" value="LPLAT_LABLAT-like"/>
    <property type="match status" value="1"/>
</dbReference>
<evidence type="ECO:0000313" key="9">
    <source>
        <dbReference type="Proteomes" id="UP000286678"/>
    </source>
</evidence>
<gene>
    <name evidence="8" type="ORF">CWE21_06030</name>
</gene>
<comment type="subcellular location">
    <subcellularLocation>
        <location evidence="1">Cell inner membrane</location>
    </subcellularLocation>
</comment>
<evidence type="ECO:0000256" key="5">
    <source>
        <dbReference type="ARBA" id="ARBA00023136"/>
    </source>
</evidence>
<evidence type="ECO:0000256" key="6">
    <source>
        <dbReference type="ARBA" id="ARBA00023315"/>
    </source>
</evidence>
<keyword evidence="3" id="KW-0997">Cell inner membrane</keyword>
<dbReference type="EMBL" id="PIPT01000004">
    <property type="protein sequence ID" value="RUO48105.1"/>
    <property type="molecule type" value="Genomic_DNA"/>
</dbReference>
<dbReference type="RefSeq" id="WP_126833557.1">
    <property type="nucleotide sequence ID" value="NZ_PIPT01000004.1"/>
</dbReference>
<dbReference type="Pfam" id="PF03279">
    <property type="entry name" value="Lip_A_acyltrans"/>
    <property type="match status" value="1"/>
</dbReference>
<protein>
    <submittedName>
        <fullName evidence="8">Acetyltransferase</fullName>
    </submittedName>
</protein>
<dbReference type="GO" id="GO:0005886">
    <property type="term" value="C:plasma membrane"/>
    <property type="evidence" value="ECO:0007669"/>
    <property type="project" value="UniProtKB-SubCell"/>
</dbReference>
<dbReference type="OrthoDB" id="9808633at2"/>
<dbReference type="AlphaFoldDB" id="A0A432XHA8"/>
<dbReference type="InterPro" id="IPR004960">
    <property type="entry name" value="LipA_acyltrans"/>
</dbReference>
<evidence type="ECO:0000256" key="1">
    <source>
        <dbReference type="ARBA" id="ARBA00004533"/>
    </source>
</evidence>
<keyword evidence="7" id="KW-0812">Transmembrane</keyword>
<dbReference type="InterPro" id="IPR014548">
    <property type="entry name" value="Ac_Trasf"/>
</dbReference>
<keyword evidence="6" id="KW-0012">Acyltransferase</keyword>
<keyword evidence="4 8" id="KW-0808">Transferase</keyword>
<evidence type="ECO:0000256" key="2">
    <source>
        <dbReference type="ARBA" id="ARBA00022475"/>
    </source>
</evidence>
<accession>A0A432XHA8</accession>
<keyword evidence="7" id="KW-1133">Transmembrane helix</keyword>
<evidence type="ECO:0000256" key="7">
    <source>
        <dbReference type="SAM" id="Phobius"/>
    </source>
</evidence>
<evidence type="ECO:0000256" key="4">
    <source>
        <dbReference type="ARBA" id="ARBA00022679"/>
    </source>
</evidence>
<keyword evidence="9" id="KW-1185">Reference proteome</keyword>